<accession>A0A1F5L081</accession>
<feature type="chain" id="PRO_5009842637" evidence="1">
    <location>
        <begin position="21"/>
        <end position="70"/>
    </location>
</feature>
<dbReference type="OrthoDB" id="2591256at2759"/>
<dbReference type="Proteomes" id="UP000177622">
    <property type="component" value="Unassembled WGS sequence"/>
</dbReference>
<proteinExistence type="predicted"/>
<gene>
    <name evidence="3" type="ORF">PENARI_c151G11793</name>
    <name evidence="2" type="ORF">PENARI_c152G08635</name>
</gene>
<feature type="non-terminal residue" evidence="2">
    <location>
        <position position="70"/>
    </location>
</feature>
<protein>
    <submittedName>
        <fullName evidence="2">Uncharacterized protein</fullName>
    </submittedName>
</protein>
<keyword evidence="1" id="KW-0732">Signal</keyword>
<evidence type="ECO:0000313" key="2">
    <source>
        <dbReference type="EMBL" id="OGE46648.1"/>
    </source>
</evidence>
<organism evidence="2 4">
    <name type="scientific">Penicillium arizonense</name>
    <dbReference type="NCBI Taxonomy" id="1835702"/>
    <lineage>
        <taxon>Eukaryota</taxon>
        <taxon>Fungi</taxon>
        <taxon>Dikarya</taxon>
        <taxon>Ascomycota</taxon>
        <taxon>Pezizomycotina</taxon>
        <taxon>Eurotiomycetes</taxon>
        <taxon>Eurotiomycetidae</taxon>
        <taxon>Eurotiales</taxon>
        <taxon>Aspergillaceae</taxon>
        <taxon>Penicillium</taxon>
    </lineage>
</organism>
<sequence length="70" mass="7213">MKSSNLLQLSVFGALGAAVAVQSGAPSCVNPPSTLALSDPPYKNFFYSDCNVAAQAVVTSPLPDSDLKQI</sequence>
<dbReference type="EMBL" id="LXJU01000152">
    <property type="protein sequence ID" value="OGE46648.1"/>
    <property type="molecule type" value="Genomic_DNA"/>
</dbReference>
<dbReference type="RefSeq" id="XP_022482120.1">
    <property type="nucleotide sequence ID" value="XM_022638026.1"/>
</dbReference>
<evidence type="ECO:0000313" key="3">
    <source>
        <dbReference type="EMBL" id="OGE46652.1"/>
    </source>
</evidence>
<evidence type="ECO:0000256" key="1">
    <source>
        <dbReference type="SAM" id="SignalP"/>
    </source>
</evidence>
<keyword evidence="4" id="KW-1185">Reference proteome</keyword>
<comment type="caution">
    <text evidence="2">The sequence shown here is derived from an EMBL/GenBank/DDBJ whole genome shotgun (WGS) entry which is preliminary data.</text>
</comment>
<dbReference type="AlphaFoldDB" id="A0A1F5L081"/>
<feature type="signal peptide" evidence="1">
    <location>
        <begin position="1"/>
        <end position="20"/>
    </location>
</feature>
<dbReference type="GeneID" id="34582760"/>
<name>A0A1F5L081_PENAI</name>
<dbReference type="EMBL" id="LXJU01000151">
    <property type="protein sequence ID" value="OGE46652.1"/>
    <property type="molecule type" value="Genomic_DNA"/>
</dbReference>
<reference evidence="2 4" key="1">
    <citation type="journal article" date="2016" name="Sci. Rep.">
        <title>Penicillium arizonense, a new, genome sequenced fungal species, reveals a high chemical diversity in secreted metabolites.</title>
        <authorList>
            <person name="Grijseels S."/>
            <person name="Nielsen J.C."/>
            <person name="Randelovic M."/>
            <person name="Nielsen J."/>
            <person name="Nielsen K.F."/>
            <person name="Workman M."/>
            <person name="Frisvad J.C."/>
        </authorList>
    </citation>
    <scope>NUCLEOTIDE SEQUENCE [LARGE SCALE GENOMIC DNA]</scope>
    <source>
        <strain evidence="2 4">CBS 141311</strain>
    </source>
</reference>
<evidence type="ECO:0000313" key="4">
    <source>
        <dbReference type="Proteomes" id="UP000177622"/>
    </source>
</evidence>